<reference evidence="4" key="2">
    <citation type="submission" date="2023-06" db="EMBL/GenBank/DDBJ databases">
        <authorList>
            <consortium name="Lawrence Berkeley National Laboratory"/>
            <person name="Haridas S."/>
            <person name="Hensen N."/>
            <person name="Bonometti L."/>
            <person name="Westerberg I."/>
            <person name="Brannstrom I.O."/>
            <person name="Guillou S."/>
            <person name="Cros-Aarteil S."/>
            <person name="Calhoun S."/>
            <person name="Kuo A."/>
            <person name="Mondo S."/>
            <person name="Pangilinan J."/>
            <person name="Riley R."/>
            <person name="LaButti K."/>
            <person name="Andreopoulos B."/>
            <person name="Lipzen A."/>
            <person name="Chen C."/>
            <person name="Yanf M."/>
            <person name="Daum C."/>
            <person name="Ng V."/>
            <person name="Clum A."/>
            <person name="Steindorff A."/>
            <person name="Ohm R."/>
            <person name="Martin F."/>
            <person name="Silar P."/>
            <person name="Natvig D."/>
            <person name="Lalanne C."/>
            <person name="Gautier V."/>
            <person name="Ament-velasquez S.L."/>
            <person name="Kruys A."/>
            <person name="Hutchinson M.I."/>
            <person name="Powell A.J."/>
            <person name="Barry K."/>
            <person name="Miller A.N."/>
            <person name="Grigoriev I.V."/>
            <person name="Debuchy R."/>
            <person name="Gladieux P."/>
            <person name="Thoren M.H."/>
            <person name="Johannesson H."/>
        </authorList>
    </citation>
    <scope>NUCLEOTIDE SEQUENCE</scope>
    <source>
        <strain evidence="4">CBS 232.78</strain>
    </source>
</reference>
<evidence type="ECO:0000256" key="3">
    <source>
        <dbReference type="PROSITE-ProRule" id="PRU00023"/>
    </source>
</evidence>
<dbReference type="SUPFAM" id="SSF48403">
    <property type="entry name" value="Ankyrin repeat"/>
    <property type="match status" value="1"/>
</dbReference>
<feature type="repeat" description="ANK" evidence="3">
    <location>
        <begin position="34"/>
        <end position="66"/>
    </location>
</feature>
<organism evidence="4 5">
    <name type="scientific">Podospora didyma</name>
    <dbReference type="NCBI Taxonomy" id="330526"/>
    <lineage>
        <taxon>Eukaryota</taxon>
        <taxon>Fungi</taxon>
        <taxon>Dikarya</taxon>
        <taxon>Ascomycota</taxon>
        <taxon>Pezizomycotina</taxon>
        <taxon>Sordariomycetes</taxon>
        <taxon>Sordariomycetidae</taxon>
        <taxon>Sordariales</taxon>
        <taxon>Podosporaceae</taxon>
        <taxon>Podospora</taxon>
    </lineage>
</organism>
<dbReference type="PANTHER" id="PTHR24198:SF165">
    <property type="entry name" value="ANKYRIN REPEAT-CONTAINING PROTEIN-RELATED"/>
    <property type="match status" value="1"/>
</dbReference>
<evidence type="ECO:0000313" key="5">
    <source>
        <dbReference type="Proteomes" id="UP001285441"/>
    </source>
</evidence>
<protein>
    <submittedName>
        <fullName evidence="4">Ankyrin repeat-containing domain protein</fullName>
    </submittedName>
</protein>
<dbReference type="EMBL" id="JAULSW010000010">
    <property type="protein sequence ID" value="KAK3368667.1"/>
    <property type="molecule type" value="Genomic_DNA"/>
</dbReference>
<dbReference type="PANTHER" id="PTHR24198">
    <property type="entry name" value="ANKYRIN REPEAT AND PROTEIN KINASE DOMAIN-CONTAINING PROTEIN"/>
    <property type="match status" value="1"/>
</dbReference>
<gene>
    <name evidence="4" type="ORF">B0H63DRAFT_535042</name>
</gene>
<dbReference type="AlphaFoldDB" id="A0AAE0N2T7"/>
<dbReference type="Pfam" id="PF12796">
    <property type="entry name" value="Ank_2"/>
    <property type="match status" value="3"/>
</dbReference>
<dbReference type="PROSITE" id="PS50297">
    <property type="entry name" value="ANK_REP_REGION"/>
    <property type="match status" value="2"/>
</dbReference>
<keyword evidence="1" id="KW-0677">Repeat</keyword>
<dbReference type="Proteomes" id="UP001285441">
    <property type="component" value="Unassembled WGS sequence"/>
</dbReference>
<dbReference type="PROSITE" id="PS50088">
    <property type="entry name" value="ANK_REPEAT"/>
    <property type="match status" value="2"/>
</dbReference>
<evidence type="ECO:0000256" key="2">
    <source>
        <dbReference type="ARBA" id="ARBA00023043"/>
    </source>
</evidence>
<dbReference type="InterPro" id="IPR036770">
    <property type="entry name" value="Ankyrin_rpt-contain_sf"/>
</dbReference>
<comment type="caution">
    <text evidence="4">The sequence shown here is derived from an EMBL/GenBank/DDBJ whole genome shotgun (WGS) entry which is preliminary data.</text>
</comment>
<proteinExistence type="predicted"/>
<evidence type="ECO:0000313" key="4">
    <source>
        <dbReference type="EMBL" id="KAK3368667.1"/>
    </source>
</evidence>
<keyword evidence="5" id="KW-1185">Reference proteome</keyword>
<feature type="repeat" description="ANK" evidence="3">
    <location>
        <begin position="261"/>
        <end position="293"/>
    </location>
</feature>
<name>A0AAE0N2T7_9PEZI</name>
<accession>A0AAE0N2T7</accession>
<reference evidence="4" key="1">
    <citation type="journal article" date="2023" name="Mol. Phylogenet. Evol.">
        <title>Genome-scale phylogeny and comparative genomics of the fungal order Sordariales.</title>
        <authorList>
            <person name="Hensen N."/>
            <person name="Bonometti L."/>
            <person name="Westerberg I."/>
            <person name="Brannstrom I.O."/>
            <person name="Guillou S."/>
            <person name="Cros-Aarteil S."/>
            <person name="Calhoun S."/>
            <person name="Haridas S."/>
            <person name="Kuo A."/>
            <person name="Mondo S."/>
            <person name="Pangilinan J."/>
            <person name="Riley R."/>
            <person name="LaButti K."/>
            <person name="Andreopoulos B."/>
            <person name="Lipzen A."/>
            <person name="Chen C."/>
            <person name="Yan M."/>
            <person name="Daum C."/>
            <person name="Ng V."/>
            <person name="Clum A."/>
            <person name="Steindorff A."/>
            <person name="Ohm R.A."/>
            <person name="Martin F."/>
            <person name="Silar P."/>
            <person name="Natvig D.O."/>
            <person name="Lalanne C."/>
            <person name="Gautier V."/>
            <person name="Ament-Velasquez S.L."/>
            <person name="Kruys A."/>
            <person name="Hutchinson M.I."/>
            <person name="Powell A.J."/>
            <person name="Barry K."/>
            <person name="Miller A.N."/>
            <person name="Grigoriev I.V."/>
            <person name="Debuchy R."/>
            <person name="Gladieux P."/>
            <person name="Hiltunen Thoren M."/>
            <person name="Johannesson H."/>
        </authorList>
    </citation>
    <scope>NUCLEOTIDE SEQUENCE</scope>
    <source>
        <strain evidence="4">CBS 232.78</strain>
    </source>
</reference>
<dbReference type="InterPro" id="IPR002110">
    <property type="entry name" value="Ankyrin_rpt"/>
</dbReference>
<dbReference type="Gene3D" id="1.25.40.20">
    <property type="entry name" value="Ankyrin repeat-containing domain"/>
    <property type="match status" value="2"/>
</dbReference>
<keyword evidence="2 3" id="KW-0040">ANK repeat</keyword>
<sequence>MDPPLITCAKEGNFEEFERLLNKPPLEINIQDTDGRTAISHAAQNGHAEMVQLLHDYGANIDLADSEGRRPLYWAQIPASYTEWDPKRREIVQFLAAQTTGHEYCDPAGRTVLFAAAQHGTAVMVRRFLPAVAEIDYRNEFDINGPGNKTRSLIAAARSGDIETMRVFLDYESIDVNVIDEHGHSPYYYVTALPRLEHRAEAIRWLLKAGVQLHIVRKDPAFHSPPHPLITLVAAATSNISEATRDRFLEVTANRDACDDNDNTALHFAAHLGLMDVVERLVSADSYIDAYNSNPQTPAQLARGSGHDDIADYLEDKNRNFTATTPSTTAS</sequence>
<dbReference type="SMART" id="SM00248">
    <property type="entry name" value="ANK"/>
    <property type="match status" value="6"/>
</dbReference>
<evidence type="ECO:0000256" key="1">
    <source>
        <dbReference type="ARBA" id="ARBA00022737"/>
    </source>
</evidence>